<dbReference type="NCBIfam" id="TIGR01391">
    <property type="entry name" value="dnaG"/>
    <property type="match status" value="1"/>
</dbReference>
<evidence type="ECO:0000259" key="16">
    <source>
        <dbReference type="PROSITE" id="PS50880"/>
    </source>
</evidence>
<dbReference type="Pfam" id="PF10410">
    <property type="entry name" value="DnaB_bind"/>
    <property type="match status" value="1"/>
</dbReference>
<gene>
    <name evidence="12 17" type="primary">dnaG</name>
    <name evidence="17" type="ORF">KUV50_02630</name>
</gene>
<evidence type="ECO:0000256" key="3">
    <source>
        <dbReference type="ARBA" id="ARBA00022679"/>
    </source>
</evidence>
<comment type="cofactor">
    <cofactor evidence="12 13 14">
        <name>Zn(2+)</name>
        <dbReference type="ChEBI" id="CHEBI:29105"/>
    </cofactor>
    <text evidence="12 13 14">Binds 1 zinc ion per monomer.</text>
</comment>
<feature type="compositionally biased region" description="Basic and acidic residues" evidence="15">
    <location>
        <begin position="435"/>
        <end position="451"/>
    </location>
</feature>
<dbReference type="InterPro" id="IPR006171">
    <property type="entry name" value="TOPRIM_dom"/>
</dbReference>
<keyword evidence="6 12" id="KW-0479">Metal-binding</keyword>
<dbReference type="InterPro" id="IPR002694">
    <property type="entry name" value="Znf_CHC2"/>
</dbReference>
<evidence type="ECO:0000256" key="11">
    <source>
        <dbReference type="ARBA" id="ARBA00023163"/>
    </source>
</evidence>
<evidence type="ECO:0000256" key="6">
    <source>
        <dbReference type="ARBA" id="ARBA00022723"/>
    </source>
</evidence>
<comment type="caution">
    <text evidence="17">The sequence shown here is derived from an EMBL/GenBank/DDBJ whole genome shotgun (WGS) entry which is preliminary data.</text>
</comment>
<dbReference type="HAMAP" id="MF_00974">
    <property type="entry name" value="DNA_primase_DnaG"/>
    <property type="match status" value="1"/>
</dbReference>
<accession>A0A953LBT6</accession>
<evidence type="ECO:0000313" key="18">
    <source>
        <dbReference type="Proteomes" id="UP000753961"/>
    </source>
</evidence>
<comment type="domain">
    <text evidence="12">Contains an N-terminal zinc-binding domain, a central core domain that contains the primase activity, and a C-terminal DnaB-binding domain.</text>
</comment>
<dbReference type="SMART" id="SM00493">
    <property type="entry name" value="TOPRIM"/>
    <property type="match status" value="1"/>
</dbReference>
<dbReference type="PROSITE" id="PS50880">
    <property type="entry name" value="TOPRIM"/>
    <property type="match status" value="1"/>
</dbReference>
<dbReference type="Gene3D" id="3.90.980.10">
    <property type="entry name" value="DNA primase, catalytic core, N-terminal domain"/>
    <property type="match status" value="1"/>
</dbReference>
<dbReference type="GO" id="GO:0003677">
    <property type="term" value="F:DNA binding"/>
    <property type="evidence" value="ECO:0007669"/>
    <property type="project" value="UniProtKB-KW"/>
</dbReference>
<keyword evidence="8 12" id="KW-0862">Zinc</keyword>
<keyword evidence="18" id="KW-1185">Reference proteome</keyword>
<comment type="function">
    <text evidence="12 13">RNA polymerase that catalyzes the synthesis of short RNA molecules used as primers for DNA polymerase during DNA replication.</text>
</comment>
<evidence type="ECO:0000256" key="13">
    <source>
        <dbReference type="PIRNR" id="PIRNR002811"/>
    </source>
</evidence>
<dbReference type="SUPFAM" id="SSF57783">
    <property type="entry name" value="Zinc beta-ribbon"/>
    <property type="match status" value="1"/>
</dbReference>
<dbReference type="AlphaFoldDB" id="A0A953LBT6"/>
<dbReference type="InterPro" id="IPR030846">
    <property type="entry name" value="DnaG_bac"/>
</dbReference>
<feature type="region of interest" description="Disordered" evidence="15">
    <location>
        <begin position="435"/>
        <end position="469"/>
    </location>
</feature>
<dbReference type="InterPro" id="IPR036977">
    <property type="entry name" value="DNA_primase_Znf_CHC2"/>
</dbReference>
<dbReference type="PANTHER" id="PTHR30313:SF2">
    <property type="entry name" value="DNA PRIMASE"/>
    <property type="match status" value="1"/>
</dbReference>
<keyword evidence="2 12" id="KW-0639">Primosome</keyword>
<comment type="subunit">
    <text evidence="12">Monomer. Interacts with DnaB.</text>
</comment>
<evidence type="ECO:0000256" key="1">
    <source>
        <dbReference type="ARBA" id="ARBA00022478"/>
    </source>
</evidence>
<dbReference type="InterPro" id="IPR019475">
    <property type="entry name" value="DNA_primase_DnaB-bd"/>
</dbReference>
<evidence type="ECO:0000256" key="5">
    <source>
        <dbReference type="ARBA" id="ARBA00022705"/>
    </source>
</evidence>
<dbReference type="GO" id="GO:0000428">
    <property type="term" value="C:DNA-directed RNA polymerase complex"/>
    <property type="evidence" value="ECO:0007669"/>
    <property type="project" value="UniProtKB-KW"/>
</dbReference>
<dbReference type="Gene3D" id="3.90.580.10">
    <property type="entry name" value="Zinc finger, CHC2-type domain"/>
    <property type="match status" value="1"/>
</dbReference>
<evidence type="ECO:0000313" key="17">
    <source>
        <dbReference type="EMBL" id="MBY5957014.1"/>
    </source>
</evidence>
<dbReference type="PANTHER" id="PTHR30313">
    <property type="entry name" value="DNA PRIMASE"/>
    <property type="match status" value="1"/>
</dbReference>
<feature type="domain" description="Toprim" evidence="16">
    <location>
        <begin position="256"/>
        <end position="337"/>
    </location>
</feature>
<dbReference type="Pfam" id="PF01807">
    <property type="entry name" value="Zn_ribbon_DnaG"/>
    <property type="match status" value="1"/>
</dbReference>
<evidence type="ECO:0000256" key="12">
    <source>
        <dbReference type="HAMAP-Rule" id="MF_00974"/>
    </source>
</evidence>
<dbReference type="FunFam" id="3.90.580.10:FF:000001">
    <property type="entry name" value="DNA primase"/>
    <property type="match status" value="1"/>
</dbReference>
<keyword evidence="7 12" id="KW-0863">Zinc-finger</keyword>
<dbReference type="InterPro" id="IPR050219">
    <property type="entry name" value="DnaG_primase"/>
</dbReference>
<evidence type="ECO:0000256" key="8">
    <source>
        <dbReference type="ARBA" id="ARBA00022833"/>
    </source>
</evidence>
<evidence type="ECO:0000256" key="2">
    <source>
        <dbReference type="ARBA" id="ARBA00022515"/>
    </source>
</evidence>
<evidence type="ECO:0000256" key="7">
    <source>
        <dbReference type="ARBA" id="ARBA00022771"/>
    </source>
</evidence>
<dbReference type="CDD" id="cd03364">
    <property type="entry name" value="TOPRIM_DnaG_primases"/>
    <property type="match status" value="1"/>
</dbReference>
<dbReference type="SMART" id="SM00400">
    <property type="entry name" value="ZnF_CHCC"/>
    <property type="match status" value="1"/>
</dbReference>
<dbReference type="InterPro" id="IPR013264">
    <property type="entry name" value="DNAG_N"/>
</dbReference>
<dbReference type="Pfam" id="PF13155">
    <property type="entry name" value="Toprim_2"/>
    <property type="match status" value="1"/>
</dbReference>
<dbReference type="GO" id="GO:0003899">
    <property type="term" value="F:DNA-directed RNA polymerase activity"/>
    <property type="evidence" value="ECO:0007669"/>
    <property type="project" value="UniProtKB-UniRule"/>
</dbReference>
<keyword evidence="9" id="KW-0460">Magnesium</keyword>
<evidence type="ECO:0000256" key="10">
    <source>
        <dbReference type="ARBA" id="ARBA00023125"/>
    </source>
</evidence>
<dbReference type="Gene3D" id="3.40.1360.10">
    <property type="match status" value="1"/>
</dbReference>
<keyword evidence="3 12" id="KW-0808">Transferase</keyword>
<keyword evidence="11 12" id="KW-0804">Transcription</keyword>
<keyword evidence="4 12" id="KW-0548">Nucleotidyltransferase</keyword>
<evidence type="ECO:0000256" key="15">
    <source>
        <dbReference type="SAM" id="MobiDB-lite"/>
    </source>
</evidence>
<dbReference type="EC" id="2.7.7.101" evidence="12"/>
<dbReference type="Pfam" id="PF08275">
    <property type="entry name" value="DNAG_N"/>
    <property type="match status" value="1"/>
</dbReference>
<dbReference type="GO" id="GO:0008270">
    <property type="term" value="F:zinc ion binding"/>
    <property type="evidence" value="ECO:0007669"/>
    <property type="project" value="UniProtKB-UniRule"/>
</dbReference>
<keyword evidence="5 12" id="KW-0235">DNA replication</keyword>
<dbReference type="EMBL" id="JAHVHU010000003">
    <property type="protein sequence ID" value="MBY5957014.1"/>
    <property type="molecule type" value="Genomic_DNA"/>
</dbReference>
<name>A0A953LBT6_9BACT</name>
<dbReference type="PIRSF" id="PIRSF002811">
    <property type="entry name" value="DnaG"/>
    <property type="match status" value="1"/>
</dbReference>
<dbReference type="InterPro" id="IPR006295">
    <property type="entry name" value="DNA_primase_DnaG"/>
</dbReference>
<dbReference type="Proteomes" id="UP000753961">
    <property type="component" value="Unassembled WGS sequence"/>
</dbReference>
<dbReference type="GO" id="GO:1990077">
    <property type="term" value="C:primosome complex"/>
    <property type="evidence" value="ECO:0007669"/>
    <property type="project" value="UniProtKB-KW"/>
</dbReference>
<evidence type="ECO:0000256" key="4">
    <source>
        <dbReference type="ARBA" id="ARBA00022695"/>
    </source>
</evidence>
<dbReference type="GO" id="GO:0006269">
    <property type="term" value="P:DNA replication, synthesis of primer"/>
    <property type="evidence" value="ECO:0007669"/>
    <property type="project" value="UniProtKB-UniRule"/>
</dbReference>
<evidence type="ECO:0000256" key="9">
    <source>
        <dbReference type="ARBA" id="ARBA00022842"/>
    </source>
</evidence>
<dbReference type="InterPro" id="IPR034151">
    <property type="entry name" value="TOPRIM_DnaG_bac"/>
</dbReference>
<protein>
    <recommendedName>
        <fullName evidence="12 13">DNA primase</fullName>
        <ecNumber evidence="12">2.7.7.101</ecNumber>
    </recommendedName>
</protein>
<sequence length="656" mass="75572">MISQKTIGEIFDRMEVRDVIQDFVGLKKRGVNYIGLCPFHNEKTPSFTVSPSKNIYKCFGCGRGGNGIDFLMEHEAYSYPEALRYVARLYNIPIEETYRSPEVVQESQRKDALQIVNDFAQEHYKHNLWNTDAGKSIALGYLKERGFIEKTIKAFDLGYAHRDRKELTNQALQKSYKKEYLQELGLTTRNDQDFFSNRIIFPIHSLSGKPIAFAGRILHTQSKAPKYLNSPESEIYHKRKVLFGLDLARKSIRDENKCYLVEGYTDVMMMHQNGVENVVATSGTALTSDQIRLIKRYTDTIHLIFDSDAAGTKATLKAIDLILAEAMNVKILPLPEGQDPDGFIMAKGHSGFQKYAEDQLLDFLSFKIQFHDKDQGEDPVSQSELIRNILSSIALIDDGITRHLYIRETAQVMGLPEQTLVDELTIHLEKRSTEEKRDRLREVRRTRREEGISGGQIHSPGKGSQKDPEENTLYERDIIRALIQHGHKSLEDDLTVADFVIENIEDVIEHFQNEDYKNILNHYLEAYHNEKTIDFEYFNRSEDAALRKAAIDAHTEKYDGEYSQNWIDMWDMDLQTQPTPDKNYQKDVQQALMRFKLRKAMDLCVSNRQKIQELQKAGKMDEVLKRLVVQQKLLQMRDAIAKEFKTIVVKGSAHGA</sequence>
<dbReference type="InterPro" id="IPR037068">
    <property type="entry name" value="DNA_primase_core_N_sf"/>
</dbReference>
<dbReference type="RefSeq" id="WP_222578538.1">
    <property type="nucleotide sequence ID" value="NZ_JAHVHU010000003.1"/>
</dbReference>
<organism evidence="17 18">
    <name type="scientific">Membranihabitans marinus</name>
    <dbReference type="NCBI Taxonomy" id="1227546"/>
    <lineage>
        <taxon>Bacteria</taxon>
        <taxon>Pseudomonadati</taxon>
        <taxon>Bacteroidota</taxon>
        <taxon>Saprospiria</taxon>
        <taxon>Saprospirales</taxon>
        <taxon>Saprospiraceae</taxon>
        <taxon>Membranihabitans</taxon>
    </lineage>
</organism>
<keyword evidence="10 12" id="KW-0238">DNA-binding</keyword>
<comment type="similarity">
    <text evidence="12 13">Belongs to the DnaG primase family.</text>
</comment>
<dbReference type="GO" id="GO:0005737">
    <property type="term" value="C:cytoplasm"/>
    <property type="evidence" value="ECO:0007669"/>
    <property type="project" value="TreeGrafter"/>
</dbReference>
<feature type="zinc finger region" description="CHC2-type" evidence="12 14">
    <location>
        <begin position="37"/>
        <end position="61"/>
    </location>
</feature>
<reference evidence="17" key="1">
    <citation type="submission" date="2021-06" db="EMBL/GenBank/DDBJ databases">
        <title>44 bacteria genomes isolated from Dapeng, Shenzhen.</title>
        <authorList>
            <person name="Zheng W."/>
            <person name="Yu S."/>
            <person name="Huang Y."/>
        </authorList>
    </citation>
    <scope>NUCLEOTIDE SEQUENCE</scope>
    <source>
        <strain evidence="17">DP5N28-2</strain>
    </source>
</reference>
<evidence type="ECO:0000256" key="14">
    <source>
        <dbReference type="PIRSR" id="PIRSR002811-1"/>
    </source>
</evidence>
<comment type="catalytic activity">
    <reaction evidence="12">
        <text>ssDNA + n NTP = ssDNA/pppN(pN)n-1 hybrid + (n-1) diphosphate.</text>
        <dbReference type="EC" id="2.7.7.101"/>
    </reaction>
</comment>
<keyword evidence="1 12" id="KW-0240">DNA-directed RNA polymerase</keyword>
<proteinExistence type="inferred from homology"/>
<dbReference type="SUPFAM" id="SSF56731">
    <property type="entry name" value="DNA primase core"/>
    <property type="match status" value="1"/>
</dbReference>